<reference evidence="2 3" key="1">
    <citation type="journal article" date="2018" name="Syst. Appl. Microbiol.">
        <title>Pseudomonas silesiensis sp. nov. strain A3T isolated from a biological pesticide sewage treatment plant and analysis of the complete genome sequence.</title>
        <authorList>
            <person name="Kaminski M.A."/>
            <person name="Furmanczyk E.M."/>
            <person name="Sobczak A."/>
            <person name="Dziembowski A."/>
            <person name="Lipinski L."/>
        </authorList>
    </citation>
    <scope>NUCLEOTIDE SEQUENCE [LARGE SCALE GENOMIC DNA]</scope>
    <source>
        <strain evidence="2 3">A3</strain>
    </source>
</reference>
<name>A0A191Z011_9PSED</name>
<keyword evidence="3" id="KW-1185">Reference proteome</keyword>
<evidence type="ECO:0000313" key="2">
    <source>
        <dbReference type="EMBL" id="ANJ58301.1"/>
    </source>
</evidence>
<evidence type="ECO:0000313" key="3">
    <source>
        <dbReference type="Proteomes" id="UP000078354"/>
    </source>
</evidence>
<organism evidence="2 3">
    <name type="scientific">Pseudomonas silesiensis</name>
    <dbReference type="NCBI Taxonomy" id="1853130"/>
    <lineage>
        <taxon>Bacteria</taxon>
        <taxon>Pseudomonadati</taxon>
        <taxon>Pseudomonadota</taxon>
        <taxon>Gammaproteobacteria</taxon>
        <taxon>Pseudomonadales</taxon>
        <taxon>Pseudomonadaceae</taxon>
        <taxon>Pseudomonas</taxon>
    </lineage>
</organism>
<dbReference type="EMBL" id="CP014870">
    <property type="protein sequence ID" value="ANJ58301.1"/>
    <property type="molecule type" value="Genomic_DNA"/>
</dbReference>
<proteinExistence type="predicted"/>
<feature type="compositionally biased region" description="Polar residues" evidence="1">
    <location>
        <begin position="100"/>
        <end position="111"/>
    </location>
</feature>
<dbReference type="OrthoDB" id="7028706at2"/>
<evidence type="ECO:0000256" key="1">
    <source>
        <dbReference type="SAM" id="MobiDB-lite"/>
    </source>
</evidence>
<feature type="region of interest" description="Disordered" evidence="1">
    <location>
        <begin position="100"/>
        <end position="119"/>
    </location>
</feature>
<dbReference type="RefSeq" id="WP_064679747.1">
    <property type="nucleotide sequence ID" value="NZ_CP014870.1"/>
</dbReference>
<dbReference type="Proteomes" id="UP000078354">
    <property type="component" value="Chromosome"/>
</dbReference>
<dbReference type="AlphaFoldDB" id="A0A191Z011"/>
<sequence length="119" mass="13331">MTHPAPSLKGSATQVVALSDLEGSLHISIPDSADIRPEHDVRAILGENDEKPDWPGAYVQIGRWNDETEEVERAQDFSVEVPKEALEEYVNMTVTVRYQSRNESSDVTSSEPLRLRIEP</sequence>
<dbReference type="KEGG" id="psil:PMA3_25245"/>
<protein>
    <submittedName>
        <fullName evidence="2">Uncharacterized protein</fullName>
    </submittedName>
</protein>
<accession>A0A191Z011</accession>
<gene>
    <name evidence="2" type="ORF">PMA3_25245</name>
</gene>